<dbReference type="AlphaFoldDB" id="A0A0F9X913"/>
<proteinExistence type="predicted"/>
<dbReference type="EMBL" id="LAZR01000131">
    <property type="protein sequence ID" value="KKN88108.1"/>
    <property type="molecule type" value="Genomic_DNA"/>
</dbReference>
<reference evidence="1" key="1">
    <citation type="journal article" date="2015" name="Nature">
        <title>Complex archaea that bridge the gap between prokaryotes and eukaryotes.</title>
        <authorList>
            <person name="Spang A."/>
            <person name="Saw J.H."/>
            <person name="Jorgensen S.L."/>
            <person name="Zaremba-Niedzwiedzka K."/>
            <person name="Martijn J."/>
            <person name="Lind A.E."/>
            <person name="van Eijk R."/>
            <person name="Schleper C."/>
            <person name="Guy L."/>
            <person name="Ettema T.J."/>
        </authorList>
    </citation>
    <scope>NUCLEOTIDE SEQUENCE</scope>
</reference>
<name>A0A0F9X913_9ZZZZ</name>
<accession>A0A0F9X913</accession>
<sequence>MATQTFKVSKTGVEAIEVSREVPDNVEDPRWQDIVVNPSEDIHELALQALIVKCQAGARARLDQGAAAVQAYVEQYKYGARTGGISAPMVSAEDAVSQAFTEEQLAFLRQAGMRVEAEA</sequence>
<evidence type="ECO:0000313" key="1">
    <source>
        <dbReference type="EMBL" id="KKN88108.1"/>
    </source>
</evidence>
<comment type="caution">
    <text evidence="1">The sequence shown here is derived from an EMBL/GenBank/DDBJ whole genome shotgun (WGS) entry which is preliminary data.</text>
</comment>
<organism evidence="1">
    <name type="scientific">marine sediment metagenome</name>
    <dbReference type="NCBI Taxonomy" id="412755"/>
    <lineage>
        <taxon>unclassified sequences</taxon>
        <taxon>metagenomes</taxon>
        <taxon>ecological metagenomes</taxon>
    </lineage>
</organism>
<gene>
    <name evidence="1" type="ORF">LCGC14_0251800</name>
</gene>
<protein>
    <submittedName>
        <fullName evidence="1">Uncharacterized protein</fullName>
    </submittedName>
</protein>